<gene>
    <name evidence="1" type="ORF">EK21DRAFT_108490</name>
</gene>
<dbReference type="Proteomes" id="UP000799777">
    <property type="component" value="Unassembled WGS sequence"/>
</dbReference>
<proteinExistence type="predicted"/>
<dbReference type="EMBL" id="ML978163">
    <property type="protein sequence ID" value="KAF2034080.1"/>
    <property type="molecule type" value="Genomic_DNA"/>
</dbReference>
<organism evidence="1 2">
    <name type="scientific">Setomelanomma holmii</name>
    <dbReference type="NCBI Taxonomy" id="210430"/>
    <lineage>
        <taxon>Eukaryota</taxon>
        <taxon>Fungi</taxon>
        <taxon>Dikarya</taxon>
        <taxon>Ascomycota</taxon>
        <taxon>Pezizomycotina</taxon>
        <taxon>Dothideomycetes</taxon>
        <taxon>Pleosporomycetidae</taxon>
        <taxon>Pleosporales</taxon>
        <taxon>Pleosporineae</taxon>
        <taxon>Phaeosphaeriaceae</taxon>
        <taxon>Setomelanomma</taxon>
    </lineage>
</organism>
<evidence type="ECO:0000313" key="1">
    <source>
        <dbReference type="EMBL" id="KAF2034080.1"/>
    </source>
</evidence>
<reference evidence="1" key="1">
    <citation type="journal article" date="2020" name="Stud. Mycol.">
        <title>101 Dothideomycetes genomes: a test case for predicting lifestyles and emergence of pathogens.</title>
        <authorList>
            <person name="Haridas S."/>
            <person name="Albert R."/>
            <person name="Binder M."/>
            <person name="Bloem J."/>
            <person name="Labutti K."/>
            <person name="Salamov A."/>
            <person name="Andreopoulos B."/>
            <person name="Baker S."/>
            <person name="Barry K."/>
            <person name="Bills G."/>
            <person name="Bluhm B."/>
            <person name="Cannon C."/>
            <person name="Castanera R."/>
            <person name="Culley D."/>
            <person name="Daum C."/>
            <person name="Ezra D."/>
            <person name="Gonzalez J."/>
            <person name="Henrissat B."/>
            <person name="Kuo A."/>
            <person name="Liang C."/>
            <person name="Lipzen A."/>
            <person name="Lutzoni F."/>
            <person name="Magnuson J."/>
            <person name="Mondo S."/>
            <person name="Nolan M."/>
            <person name="Ohm R."/>
            <person name="Pangilinan J."/>
            <person name="Park H.-J."/>
            <person name="Ramirez L."/>
            <person name="Alfaro M."/>
            <person name="Sun H."/>
            <person name="Tritt A."/>
            <person name="Yoshinaga Y."/>
            <person name="Zwiers L.-H."/>
            <person name="Turgeon B."/>
            <person name="Goodwin S."/>
            <person name="Spatafora J."/>
            <person name="Crous P."/>
            <person name="Grigoriev I."/>
        </authorList>
    </citation>
    <scope>NUCLEOTIDE SEQUENCE</scope>
    <source>
        <strain evidence="1">CBS 110217</strain>
    </source>
</reference>
<evidence type="ECO:0000313" key="2">
    <source>
        <dbReference type="Proteomes" id="UP000799777"/>
    </source>
</evidence>
<name>A0A9P4LR89_9PLEO</name>
<sequence length="152" mass="17475">MVKVLVYEHTNLVCCCLARESSSFSARDPPTVTTIAHRWMEHFYKQENTTLDLEAVLRDALSRFGILKGMIVHHGFSEVRGTSEQETPVRWHELKQWADLPGSYMEEQLWNTRASGMAFAEGKSFDLPELIGRLLTTIEFFKGLKELDVQKI</sequence>
<keyword evidence="2" id="KW-1185">Reference proteome</keyword>
<dbReference type="AlphaFoldDB" id="A0A9P4LR89"/>
<accession>A0A9P4LR89</accession>
<protein>
    <submittedName>
        <fullName evidence="1">Uncharacterized protein</fullName>
    </submittedName>
</protein>
<comment type="caution">
    <text evidence="1">The sequence shown here is derived from an EMBL/GenBank/DDBJ whole genome shotgun (WGS) entry which is preliminary data.</text>
</comment>